<keyword evidence="9" id="KW-1185">Reference proteome</keyword>
<evidence type="ECO:0000313" key="8">
    <source>
        <dbReference type="EMBL" id="KSA00783.1"/>
    </source>
</evidence>
<dbReference type="GeneID" id="26840441"/>
<evidence type="ECO:0000256" key="3">
    <source>
        <dbReference type="ARBA" id="ARBA00022989"/>
    </source>
</evidence>
<sequence>MPDSLEQRRSLSSYFHLFVDEIGIKTLAKSDKDVFIILLLRMLRLTGFGATSLILVLYLKQIDFEEQFIGMFMTVTFIGDLITSFLLAVAADIIGRRKILMLSSIAMTLTGICFVLFENPYILTAIATIGILTPYGGEVGPFRSIEQSSLASLAPPEQRSDVYSWYTFLGTFCAAIGSIACGTLVDYMNVHLDYSLASSYRVAFLGYTVLSFLSIILSYFISTRIEWTSEEKAKKSQTSKQGSTEQDETTQLLEPELHSESQDQQDGHDQNQKKSKESVFKFMPTLHKSILVIVIKLSLLFALDSFASSLISSSWISYYIKEKFDVSASYLGSVFFVTGIISSFASLLSTSLTKRLGPVVTMVVTHLPSSILLALVPLPTSLKVTMAILVLRSSTQSMDQAPKHVFLATLVPSSERTAVFGWVNVVKTLAQVLGPTITGFFTVYNIQWVCFVIAGSLKVTYDVGILATFLSYNRHNDH</sequence>
<dbReference type="InterPro" id="IPR036259">
    <property type="entry name" value="MFS_trans_sf"/>
</dbReference>
<dbReference type="Proteomes" id="UP000054251">
    <property type="component" value="Unassembled WGS sequence"/>
</dbReference>
<dbReference type="InterPro" id="IPR005829">
    <property type="entry name" value="Sugar_transporter_CS"/>
</dbReference>
<feature type="compositionally biased region" description="Polar residues" evidence="5">
    <location>
        <begin position="236"/>
        <end position="251"/>
    </location>
</feature>
<dbReference type="InterPro" id="IPR011701">
    <property type="entry name" value="MFS"/>
</dbReference>
<feature type="transmembrane region" description="Helical" evidence="6">
    <location>
        <begin position="68"/>
        <end position="87"/>
    </location>
</feature>
<feature type="transmembrane region" description="Helical" evidence="6">
    <location>
        <begin position="99"/>
        <end position="117"/>
    </location>
</feature>
<accession>A0A0V1PXV1</accession>
<dbReference type="Gene3D" id="1.20.1250.20">
    <property type="entry name" value="MFS general substrate transporter like domains"/>
    <property type="match status" value="1"/>
</dbReference>
<dbReference type="SUPFAM" id="SSF103473">
    <property type="entry name" value="MFS general substrate transporter"/>
    <property type="match status" value="1"/>
</dbReference>
<evidence type="ECO:0000256" key="5">
    <source>
        <dbReference type="SAM" id="MobiDB-lite"/>
    </source>
</evidence>
<comment type="caution">
    <text evidence="8">The sequence shown here is derived from an EMBL/GenBank/DDBJ whole genome shotgun (WGS) entry which is preliminary data.</text>
</comment>
<evidence type="ECO:0000256" key="1">
    <source>
        <dbReference type="ARBA" id="ARBA00004141"/>
    </source>
</evidence>
<dbReference type="RefSeq" id="XP_015466885.1">
    <property type="nucleotide sequence ID" value="XM_015612261.1"/>
</dbReference>
<dbReference type="GO" id="GO:0000329">
    <property type="term" value="C:fungal-type vacuole membrane"/>
    <property type="evidence" value="ECO:0007669"/>
    <property type="project" value="TreeGrafter"/>
</dbReference>
<feature type="region of interest" description="Disordered" evidence="5">
    <location>
        <begin position="232"/>
        <end position="251"/>
    </location>
</feature>
<name>A0A0V1PXV1_9ASCO</name>
<feature type="transmembrane region" description="Helical" evidence="6">
    <location>
        <begin position="200"/>
        <end position="221"/>
    </location>
</feature>
<dbReference type="PANTHER" id="PTHR23520:SF5">
    <property type="entry name" value="TRANSPORTER, PUTATIVE (AFU_ORTHOLOGUE AFUA_3G04000)-RELATED"/>
    <property type="match status" value="1"/>
</dbReference>
<dbReference type="PANTHER" id="PTHR23520">
    <property type="entry name" value="TRANSPORTER, PUTATIVE (AFU_ORTHOLOGUE AFUA_3G04000)-RELATED"/>
    <property type="match status" value="1"/>
</dbReference>
<keyword evidence="2 6" id="KW-0812">Transmembrane</keyword>
<reference evidence="8 9" key="1">
    <citation type="submission" date="2015-11" db="EMBL/GenBank/DDBJ databases">
        <title>The genome of Debaryomyces fabryi.</title>
        <authorList>
            <person name="Tafer H."/>
            <person name="Lopandic K."/>
        </authorList>
    </citation>
    <scope>NUCLEOTIDE SEQUENCE [LARGE SCALE GENOMIC DNA]</scope>
    <source>
        <strain evidence="8 9">CBS 789</strain>
    </source>
</reference>
<proteinExistence type="predicted"/>
<feature type="transmembrane region" description="Helical" evidence="6">
    <location>
        <begin position="290"/>
        <end position="316"/>
    </location>
</feature>
<dbReference type="GO" id="GO:0022857">
    <property type="term" value="F:transmembrane transporter activity"/>
    <property type="evidence" value="ECO:0007669"/>
    <property type="project" value="InterPro"/>
</dbReference>
<gene>
    <name evidence="8" type="ORF">AC631_03432</name>
</gene>
<dbReference type="InterPro" id="IPR020846">
    <property type="entry name" value="MFS_dom"/>
</dbReference>
<keyword evidence="3 6" id="KW-1133">Transmembrane helix</keyword>
<keyword evidence="4 6" id="KW-0472">Membrane</keyword>
<feature type="transmembrane region" description="Helical" evidence="6">
    <location>
        <begin position="165"/>
        <end position="188"/>
    </location>
</feature>
<evidence type="ECO:0000313" key="9">
    <source>
        <dbReference type="Proteomes" id="UP000054251"/>
    </source>
</evidence>
<feature type="transmembrane region" description="Helical" evidence="6">
    <location>
        <begin position="34"/>
        <end position="56"/>
    </location>
</feature>
<evidence type="ECO:0000256" key="4">
    <source>
        <dbReference type="ARBA" id="ARBA00023136"/>
    </source>
</evidence>
<feature type="transmembrane region" description="Helical" evidence="6">
    <location>
        <begin position="328"/>
        <end position="349"/>
    </location>
</feature>
<protein>
    <recommendedName>
        <fullName evidence="7">Major facilitator superfamily (MFS) profile domain-containing protein</fullName>
    </recommendedName>
</protein>
<dbReference type="PROSITE" id="PS50850">
    <property type="entry name" value="MFS"/>
    <property type="match status" value="1"/>
</dbReference>
<dbReference type="PROSITE" id="PS00216">
    <property type="entry name" value="SUGAR_TRANSPORT_1"/>
    <property type="match status" value="1"/>
</dbReference>
<dbReference type="AlphaFoldDB" id="A0A0V1PXV1"/>
<dbReference type="OrthoDB" id="10027823at2759"/>
<dbReference type="Pfam" id="PF07690">
    <property type="entry name" value="MFS_1"/>
    <property type="match status" value="2"/>
</dbReference>
<feature type="domain" description="Major facilitator superfamily (MFS) profile" evidence="7">
    <location>
        <begin position="33"/>
        <end position="476"/>
    </location>
</feature>
<dbReference type="EMBL" id="LMYN01000074">
    <property type="protein sequence ID" value="KSA00783.1"/>
    <property type="molecule type" value="Genomic_DNA"/>
</dbReference>
<evidence type="ECO:0000259" key="7">
    <source>
        <dbReference type="PROSITE" id="PS50850"/>
    </source>
</evidence>
<organism evidence="8 9">
    <name type="scientific">Debaryomyces fabryi</name>
    <dbReference type="NCBI Taxonomy" id="58627"/>
    <lineage>
        <taxon>Eukaryota</taxon>
        <taxon>Fungi</taxon>
        <taxon>Dikarya</taxon>
        <taxon>Ascomycota</taxon>
        <taxon>Saccharomycotina</taxon>
        <taxon>Pichiomycetes</taxon>
        <taxon>Debaryomycetaceae</taxon>
        <taxon>Debaryomyces</taxon>
    </lineage>
</organism>
<evidence type="ECO:0000256" key="2">
    <source>
        <dbReference type="ARBA" id="ARBA00022692"/>
    </source>
</evidence>
<comment type="subcellular location">
    <subcellularLocation>
        <location evidence="1">Membrane</location>
        <topology evidence="1">Multi-pass membrane protein</topology>
    </subcellularLocation>
</comment>
<evidence type="ECO:0000256" key="6">
    <source>
        <dbReference type="SAM" id="Phobius"/>
    </source>
</evidence>